<proteinExistence type="predicted"/>
<dbReference type="EMBL" id="JAUSUZ010000001">
    <property type="protein sequence ID" value="MDQ0368253.1"/>
    <property type="molecule type" value="Genomic_DNA"/>
</dbReference>
<dbReference type="SUPFAM" id="SSF89550">
    <property type="entry name" value="PHP domain-like"/>
    <property type="match status" value="1"/>
</dbReference>
<organism evidence="1 2">
    <name type="scientific">Catenuloplanes indicus</name>
    <dbReference type="NCBI Taxonomy" id="137267"/>
    <lineage>
        <taxon>Bacteria</taxon>
        <taxon>Bacillati</taxon>
        <taxon>Actinomycetota</taxon>
        <taxon>Actinomycetes</taxon>
        <taxon>Micromonosporales</taxon>
        <taxon>Micromonosporaceae</taxon>
        <taxon>Catenuloplanes</taxon>
    </lineage>
</organism>
<evidence type="ECO:0000313" key="1">
    <source>
        <dbReference type="EMBL" id="MDQ0368253.1"/>
    </source>
</evidence>
<dbReference type="GO" id="GO:0016787">
    <property type="term" value="F:hydrolase activity"/>
    <property type="evidence" value="ECO:0007669"/>
    <property type="project" value="UniProtKB-KW"/>
</dbReference>
<comment type="caution">
    <text evidence="1">The sequence shown here is derived from an EMBL/GenBank/DDBJ whole genome shotgun (WGS) entry which is preliminary data.</text>
</comment>
<dbReference type="Proteomes" id="UP001240236">
    <property type="component" value="Unassembled WGS sequence"/>
</dbReference>
<name>A0AAE4B1U7_9ACTN</name>
<evidence type="ECO:0000313" key="2">
    <source>
        <dbReference type="Proteomes" id="UP001240236"/>
    </source>
</evidence>
<dbReference type="AlphaFoldDB" id="A0AAE4B1U7"/>
<sequence>MSAERTAAVEATPMLDLCADAHVHTGFSAGRDSVGVVVMAADRAGLTALTFADQAGPDSTWLPAYGDSVRRAQQRTDIQLSVAAEIEIIRADGWLAWPPDLGGLDAISVSLSRLPLAAGPATPQQVRGLLAAGTVRRADVIERAVEATVRGVERAARYAPARLSRPLSLLNQIGIAEDEIDAHLLTHLVEGCRVTHATVEVSEAWRTPSAGLVRRLLDAGVTVSAASDARYAAQVGRWQYVATL</sequence>
<dbReference type="Gene3D" id="3.20.20.140">
    <property type="entry name" value="Metal-dependent hydrolases"/>
    <property type="match status" value="1"/>
</dbReference>
<dbReference type="InterPro" id="IPR016195">
    <property type="entry name" value="Pol/histidinol_Pase-like"/>
</dbReference>
<protein>
    <submittedName>
        <fullName evidence="1">Hydrolase</fullName>
    </submittedName>
</protein>
<dbReference type="RefSeq" id="WP_307242710.1">
    <property type="nucleotide sequence ID" value="NZ_JAUSUZ010000001.1"/>
</dbReference>
<accession>A0AAE4B1U7</accession>
<gene>
    <name evidence="1" type="ORF">J2S42_004922</name>
</gene>
<keyword evidence="1" id="KW-0378">Hydrolase</keyword>
<reference evidence="1 2" key="1">
    <citation type="submission" date="2023-07" db="EMBL/GenBank/DDBJ databases">
        <title>Sequencing the genomes of 1000 actinobacteria strains.</title>
        <authorList>
            <person name="Klenk H.-P."/>
        </authorList>
    </citation>
    <scope>NUCLEOTIDE SEQUENCE [LARGE SCALE GENOMIC DNA]</scope>
    <source>
        <strain evidence="1 2">DSM 44709</strain>
    </source>
</reference>
<keyword evidence="2" id="KW-1185">Reference proteome</keyword>